<reference evidence="1" key="1">
    <citation type="submission" date="2020-05" db="EMBL/GenBank/DDBJ databases">
        <authorList>
            <person name="Chiriac C."/>
            <person name="Salcher M."/>
            <person name="Ghai R."/>
            <person name="Kavagutti S V."/>
        </authorList>
    </citation>
    <scope>NUCLEOTIDE SEQUENCE</scope>
</reference>
<name>A0A6J7A106_9ZZZZ</name>
<protein>
    <submittedName>
        <fullName evidence="1">Unannotated protein</fullName>
    </submittedName>
</protein>
<proteinExistence type="predicted"/>
<dbReference type="AlphaFoldDB" id="A0A6J7A106"/>
<gene>
    <name evidence="1" type="ORF">UFOPK3167_00649</name>
</gene>
<accession>A0A6J7A106</accession>
<evidence type="ECO:0000313" key="1">
    <source>
        <dbReference type="EMBL" id="CAB4826422.1"/>
    </source>
</evidence>
<dbReference type="EMBL" id="CAFABF010000024">
    <property type="protein sequence ID" value="CAB4826422.1"/>
    <property type="molecule type" value="Genomic_DNA"/>
</dbReference>
<sequence length="77" mass="7841">MTPSLPTLSIASAIISPIVVSAAEMDAVAAICSFESTLLAIDKSSATICSTAFSIPRLSAIGFDPAATLRRPSRTSA</sequence>
<organism evidence="1">
    <name type="scientific">freshwater metagenome</name>
    <dbReference type="NCBI Taxonomy" id="449393"/>
    <lineage>
        <taxon>unclassified sequences</taxon>
        <taxon>metagenomes</taxon>
        <taxon>ecological metagenomes</taxon>
    </lineage>
</organism>